<keyword evidence="2" id="KW-1185">Reference proteome</keyword>
<dbReference type="OrthoDB" id="1085203at2759"/>
<gene>
    <name evidence="1" type="ORF">Bca52824_065716</name>
</gene>
<sequence length="71" mass="7428">METIPGAKAFTVSRCKGIPQISTQSDAGVMAVLLIEAHVAEGLGGCKSITPRLLPEASKQLAVKLFESISM</sequence>
<protein>
    <submittedName>
        <fullName evidence="1">Uncharacterized protein</fullName>
    </submittedName>
</protein>
<evidence type="ECO:0000313" key="2">
    <source>
        <dbReference type="Proteomes" id="UP000886595"/>
    </source>
</evidence>
<name>A0A8X7UCN9_BRACI</name>
<proteinExistence type="predicted"/>
<reference evidence="1 2" key="1">
    <citation type="submission" date="2020-02" db="EMBL/GenBank/DDBJ databases">
        <authorList>
            <person name="Ma Q."/>
            <person name="Huang Y."/>
            <person name="Song X."/>
            <person name="Pei D."/>
        </authorList>
    </citation>
    <scope>NUCLEOTIDE SEQUENCE [LARGE SCALE GENOMIC DNA]</scope>
    <source>
        <strain evidence="1">Sxm20200214</strain>
        <tissue evidence="1">Leaf</tissue>
    </source>
</reference>
<dbReference type="Proteomes" id="UP000886595">
    <property type="component" value="Unassembled WGS sequence"/>
</dbReference>
<organism evidence="1 2">
    <name type="scientific">Brassica carinata</name>
    <name type="common">Ethiopian mustard</name>
    <name type="synonym">Abyssinian cabbage</name>
    <dbReference type="NCBI Taxonomy" id="52824"/>
    <lineage>
        <taxon>Eukaryota</taxon>
        <taxon>Viridiplantae</taxon>
        <taxon>Streptophyta</taxon>
        <taxon>Embryophyta</taxon>
        <taxon>Tracheophyta</taxon>
        <taxon>Spermatophyta</taxon>
        <taxon>Magnoliopsida</taxon>
        <taxon>eudicotyledons</taxon>
        <taxon>Gunneridae</taxon>
        <taxon>Pentapetalae</taxon>
        <taxon>rosids</taxon>
        <taxon>malvids</taxon>
        <taxon>Brassicales</taxon>
        <taxon>Brassicaceae</taxon>
        <taxon>Brassiceae</taxon>
        <taxon>Brassica</taxon>
    </lineage>
</organism>
<dbReference type="AlphaFoldDB" id="A0A8X7UCN9"/>
<evidence type="ECO:0000313" key="1">
    <source>
        <dbReference type="EMBL" id="KAG2271161.1"/>
    </source>
</evidence>
<accession>A0A8X7UCN9</accession>
<comment type="caution">
    <text evidence="1">The sequence shown here is derived from an EMBL/GenBank/DDBJ whole genome shotgun (WGS) entry which is preliminary data.</text>
</comment>
<dbReference type="EMBL" id="JAAMPC010000013">
    <property type="protein sequence ID" value="KAG2271161.1"/>
    <property type="molecule type" value="Genomic_DNA"/>
</dbReference>